<organism evidence="1 2">
    <name type="scientific">Pseudonocardia xishanensis</name>
    <dbReference type="NCBI Taxonomy" id="630995"/>
    <lineage>
        <taxon>Bacteria</taxon>
        <taxon>Bacillati</taxon>
        <taxon>Actinomycetota</taxon>
        <taxon>Actinomycetes</taxon>
        <taxon>Pseudonocardiales</taxon>
        <taxon>Pseudonocardiaceae</taxon>
        <taxon>Pseudonocardia</taxon>
    </lineage>
</organism>
<dbReference type="InterPro" id="IPR029045">
    <property type="entry name" value="ClpP/crotonase-like_dom_sf"/>
</dbReference>
<accession>A0ABP8RS91</accession>
<dbReference type="PANTHER" id="PTHR43459">
    <property type="entry name" value="ENOYL-COA HYDRATASE"/>
    <property type="match status" value="1"/>
</dbReference>
<reference evidence="2" key="1">
    <citation type="journal article" date="2019" name="Int. J. Syst. Evol. Microbiol.">
        <title>The Global Catalogue of Microorganisms (GCM) 10K type strain sequencing project: providing services to taxonomists for standard genome sequencing and annotation.</title>
        <authorList>
            <consortium name="The Broad Institute Genomics Platform"/>
            <consortium name="The Broad Institute Genome Sequencing Center for Infectious Disease"/>
            <person name="Wu L."/>
            <person name="Ma J."/>
        </authorList>
    </citation>
    <scope>NUCLEOTIDE SEQUENCE [LARGE SCALE GENOMIC DNA]</scope>
    <source>
        <strain evidence="2">JCM 17906</strain>
    </source>
</reference>
<evidence type="ECO:0000313" key="1">
    <source>
        <dbReference type="EMBL" id="GAA4546362.1"/>
    </source>
</evidence>
<dbReference type="PANTHER" id="PTHR43459:SF1">
    <property type="entry name" value="EG:BACN32G11.4 PROTEIN"/>
    <property type="match status" value="1"/>
</dbReference>
<dbReference type="Gene3D" id="3.90.226.10">
    <property type="entry name" value="2-enoyl-CoA Hydratase, Chain A, domain 1"/>
    <property type="match status" value="1"/>
</dbReference>
<keyword evidence="2" id="KW-1185">Reference proteome</keyword>
<gene>
    <name evidence="1" type="ORF">GCM10023175_28410</name>
</gene>
<dbReference type="SUPFAM" id="SSF52096">
    <property type="entry name" value="ClpP/crotonase"/>
    <property type="match status" value="1"/>
</dbReference>
<dbReference type="Pfam" id="PF00378">
    <property type="entry name" value="ECH_1"/>
    <property type="match status" value="1"/>
</dbReference>
<name>A0ABP8RS91_9PSEU</name>
<protein>
    <submittedName>
        <fullName evidence="1">Enoyl-CoA hydratase/isomerase family protein</fullName>
    </submittedName>
</protein>
<proteinExistence type="predicted"/>
<dbReference type="InterPro" id="IPR001753">
    <property type="entry name" value="Enoyl-CoA_hydra/iso"/>
</dbReference>
<dbReference type="EMBL" id="BAABGT010000032">
    <property type="protein sequence ID" value="GAA4546362.1"/>
    <property type="molecule type" value="Genomic_DNA"/>
</dbReference>
<comment type="caution">
    <text evidence="1">The sequence shown here is derived from an EMBL/GenBank/DDBJ whole genome shotgun (WGS) entry which is preliminary data.</text>
</comment>
<evidence type="ECO:0000313" key="2">
    <source>
        <dbReference type="Proteomes" id="UP001501598"/>
    </source>
</evidence>
<sequence length="256" mass="27847">MSAPPPPWKNIAVTRHGAVTEALVHTDGGPLVYGATVHREIVELADWLRTDETTRVLVFGGTGDRFCTEIDTDSYRGESWHRIWVEGRRGPAGLLDLDIPMIAAVNGPATYHSELPMLADIVLACPEATFADHAHFTKGIVPGDGVQTVWRNLVGPSRATYHLLTGAELDAAEARRIGVVHEIHPRAELLARAHALAAPMAALPVETLMYTRTALRAPDRRLFSEELSHGLALAGLEMFLTGKRTVSVPEAHEGPR</sequence>
<dbReference type="Proteomes" id="UP001501598">
    <property type="component" value="Unassembled WGS sequence"/>
</dbReference>
<dbReference type="CDD" id="cd06558">
    <property type="entry name" value="crotonase-like"/>
    <property type="match status" value="1"/>
</dbReference>
<dbReference type="RefSeq" id="WP_345417259.1">
    <property type="nucleotide sequence ID" value="NZ_BAABGT010000032.1"/>
</dbReference>